<sequence length="135" mass="15637">MTKMEIRNLEKAPVPFGNKIHIILIFLIQLILSCNPQKTSDGILSKEMLYGEWTLVDGEHQVNYPDIEFFADSSAILYSQADTIYRFTFFIRNDSLYLTDINGKKYVSRIRKLSSTTVIFDGIADVKKKQTYEKQ</sequence>
<dbReference type="EMBL" id="QSAQ01000081">
    <property type="protein sequence ID" value="RGW62548.1"/>
    <property type="molecule type" value="Genomic_DNA"/>
</dbReference>
<organism evidence="1 2">
    <name type="scientific">Segatella copri</name>
    <dbReference type="NCBI Taxonomy" id="165179"/>
    <lineage>
        <taxon>Bacteria</taxon>
        <taxon>Pseudomonadati</taxon>
        <taxon>Bacteroidota</taxon>
        <taxon>Bacteroidia</taxon>
        <taxon>Bacteroidales</taxon>
        <taxon>Prevotellaceae</taxon>
        <taxon>Segatella</taxon>
    </lineage>
</organism>
<dbReference type="Proteomes" id="UP000286077">
    <property type="component" value="Unassembled WGS sequence"/>
</dbReference>
<protein>
    <recommendedName>
        <fullName evidence="3">Lipocalin-like domain-containing protein</fullName>
    </recommendedName>
</protein>
<evidence type="ECO:0000313" key="1">
    <source>
        <dbReference type="EMBL" id="RGW62548.1"/>
    </source>
</evidence>
<dbReference type="PROSITE" id="PS51257">
    <property type="entry name" value="PROKAR_LIPOPROTEIN"/>
    <property type="match status" value="1"/>
</dbReference>
<dbReference type="AlphaFoldDB" id="A0AA92W6U8"/>
<proteinExistence type="predicted"/>
<evidence type="ECO:0008006" key="3">
    <source>
        <dbReference type="Google" id="ProtNLM"/>
    </source>
</evidence>
<gene>
    <name evidence="1" type="ORF">DWV60_16135</name>
</gene>
<dbReference type="RefSeq" id="WP_118141992.1">
    <property type="nucleotide sequence ID" value="NZ_QSAQ01000081.1"/>
</dbReference>
<comment type="caution">
    <text evidence="1">The sequence shown here is derived from an EMBL/GenBank/DDBJ whole genome shotgun (WGS) entry which is preliminary data.</text>
</comment>
<accession>A0AA92W6U8</accession>
<name>A0AA92W6U8_9BACT</name>
<reference evidence="1 2" key="1">
    <citation type="submission" date="2018-08" db="EMBL/GenBank/DDBJ databases">
        <title>A genome reference for cultivated species of the human gut microbiota.</title>
        <authorList>
            <person name="Zou Y."/>
            <person name="Xue W."/>
            <person name="Luo G."/>
        </authorList>
    </citation>
    <scope>NUCLEOTIDE SEQUENCE [LARGE SCALE GENOMIC DNA]</scope>
    <source>
        <strain evidence="1 2">AF11-14</strain>
    </source>
</reference>
<evidence type="ECO:0000313" key="2">
    <source>
        <dbReference type="Proteomes" id="UP000286077"/>
    </source>
</evidence>